<accession>A0A9Q0QRW6</accession>
<evidence type="ECO:0000313" key="4">
    <source>
        <dbReference type="Proteomes" id="UP001141806"/>
    </source>
</evidence>
<feature type="compositionally biased region" description="Basic and acidic residues" evidence="1">
    <location>
        <begin position="297"/>
        <end position="367"/>
    </location>
</feature>
<evidence type="ECO:0000256" key="1">
    <source>
        <dbReference type="SAM" id="MobiDB-lite"/>
    </source>
</evidence>
<protein>
    <recommendedName>
        <fullName evidence="2">Small acidic protein-like domain-containing protein</fullName>
    </recommendedName>
</protein>
<feature type="compositionally biased region" description="Basic and acidic residues" evidence="1">
    <location>
        <begin position="398"/>
        <end position="408"/>
    </location>
</feature>
<feature type="compositionally biased region" description="Basic and acidic residues" evidence="1">
    <location>
        <begin position="109"/>
        <end position="216"/>
    </location>
</feature>
<feature type="domain" description="Small acidic protein-like" evidence="2">
    <location>
        <begin position="472"/>
        <end position="542"/>
    </location>
</feature>
<feature type="compositionally biased region" description="Low complexity" evidence="1">
    <location>
        <begin position="52"/>
        <end position="63"/>
    </location>
</feature>
<proteinExistence type="predicted"/>
<dbReference type="OrthoDB" id="1928974at2759"/>
<gene>
    <name evidence="3" type="ORF">NE237_002726</name>
</gene>
<reference evidence="3" key="1">
    <citation type="journal article" date="2023" name="Plant J.">
        <title>The genome of the king protea, Protea cynaroides.</title>
        <authorList>
            <person name="Chang J."/>
            <person name="Duong T.A."/>
            <person name="Schoeman C."/>
            <person name="Ma X."/>
            <person name="Roodt D."/>
            <person name="Barker N."/>
            <person name="Li Z."/>
            <person name="Van de Peer Y."/>
            <person name="Mizrachi E."/>
        </authorList>
    </citation>
    <scope>NUCLEOTIDE SEQUENCE</scope>
    <source>
        <tissue evidence="3">Young leaves</tissue>
    </source>
</reference>
<dbReference type="AlphaFoldDB" id="A0A9Q0QRW6"/>
<feature type="compositionally biased region" description="Basic and acidic residues" evidence="1">
    <location>
        <begin position="73"/>
        <end position="100"/>
    </location>
</feature>
<keyword evidence="4" id="KW-1185">Reference proteome</keyword>
<feature type="compositionally biased region" description="Polar residues" evidence="1">
    <location>
        <begin position="11"/>
        <end position="24"/>
    </location>
</feature>
<feature type="compositionally biased region" description="Basic and acidic residues" evidence="1">
    <location>
        <begin position="231"/>
        <end position="275"/>
    </location>
</feature>
<dbReference type="EMBL" id="JAMYWD010000005">
    <property type="protein sequence ID" value="KAJ4969627.1"/>
    <property type="molecule type" value="Genomic_DNA"/>
</dbReference>
<evidence type="ECO:0000259" key="2">
    <source>
        <dbReference type="Pfam" id="PF15477"/>
    </source>
</evidence>
<dbReference type="PANTHER" id="PTHR22426">
    <property type="entry name" value="ARGININE_SERINE-RICH COILED-COIL PROTEIN 2"/>
    <property type="match status" value="1"/>
</dbReference>
<dbReference type="InterPro" id="IPR028124">
    <property type="entry name" value="SMAP_dom"/>
</dbReference>
<evidence type="ECO:0000313" key="3">
    <source>
        <dbReference type="EMBL" id="KAJ4969627.1"/>
    </source>
</evidence>
<feature type="region of interest" description="Disordered" evidence="1">
    <location>
        <begin position="1"/>
        <end position="415"/>
    </location>
</feature>
<dbReference type="Proteomes" id="UP001141806">
    <property type="component" value="Unassembled WGS sequence"/>
</dbReference>
<dbReference type="PANTHER" id="PTHR22426:SF2">
    <property type="entry name" value="ARGININE_SERINE-RICH COILED-COIL PROTEIN 2"/>
    <property type="match status" value="1"/>
</dbReference>
<sequence length="543" mass="62467">MTNDSERHFQQVLSSMDSNLQSWSPDKGEIKPSFRRPLNDAANRKYRRRSPDGSASSSSGTPRHGQSASPIFSREDMPKTSDDRRRRKGDGRQLDRDAGWSRRGKGGYSHRDSDRQSHGSSHDYRRHDEHSRSRKYSTEGDTDHQRSSRSGRETSDSSRFDHSRNEGEYDRSRDYWRHGDKYSRDKPEDVRYRSKDKERQTTDLEHQKYSSKDSSSDRAVSGRRHTSSNMEEIKTGDRDKLDRARGGRDDKKDYRSSRNHKNDRTSFHEEPRGYEKYSSTARDSGANVKETQWSNVKELDGKKDVATKKRNPDDGESEKHEEQYHGEPEGLLENDYRHSSGFRERDGRHEQVKDKASRLHEDQESSPKKQKFSNSVSKSMASGLDERPSSSLKQVQEAFEKMNQEHAHSSAGEAEATNDLNAAKVAAMKAAELVNRNLIGTGYMSTDQKKKLLWGNKKNTSNEELLLSGHRWDLPLFSDRERQEKFNKLMGVKGDLKLEQKPENQDGSGLLQAEKQKELEQDLEKHFTAGLRRRDGRTVGLGL</sequence>
<name>A0A9Q0QRW6_9MAGN</name>
<organism evidence="3 4">
    <name type="scientific">Protea cynaroides</name>
    <dbReference type="NCBI Taxonomy" id="273540"/>
    <lineage>
        <taxon>Eukaryota</taxon>
        <taxon>Viridiplantae</taxon>
        <taxon>Streptophyta</taxon>
        <taxon>Embryophyta</taxon>
        <taxon>Tracheophyta</taxon>
        <taxon>Spermatophyta</taxon>
        <taxon>Magnoliopsida</taxon>
        <taxon>Proteales</taxon>
        <taxon>Proteaceae</taxon>
        <taxon>Protea</taxon>
    </lineage>
</organism>
<dbReference type="Pfam" id="PF15477">
    <property type="entry name" value="SMAP"/>
    <property type="match status" value="1"/>
</dbReference>
<comment type="caution">
    <text evidence="3">The sequence shown here is derived from an EMBL/GenBank/DDBJ whole genome shotgun (WGS) entry which is preliminary data.</text>
</comment>